<comment type="similarity">
    <text evidence="1">Belongs to the LysR transcriptional regulatory family.</text>
</comment>
<keyword evidence="2" id="KW-0805">Transcription regulation</keyword>
<accession>A0ABN7Z1F3</accession>
<proteinExistence type="inferred from homology"/>
<feature type="domain" description="HTH lysR-type" evidence="5">
    <location>
        <begin position="36"/>
        <end position="93"/>
    </location>
</feature>
<dbReference type="Proteomes" id="UP000701702">
    <property type="component" value="Unassembled WGS sequence"/>
</dbReference>
<evidence type="ECO:0000256" key="2">
    <source>
        <dbReference type="ARBA" id="ARBA00023015"/>
    </source>
</evidence>
<organism evidence="6 7">
    <name type="scientific">Cupriavidus pinatubonensis</name>
    <dbReference type="NCBI Taxonomy" id="248026"/>
    <lineage>
        <taxon>Bacteria</taxon>
        <taxon>Pseudomonadati</taxon>
        <taxon>Pseudomonadota</taxon>
        <taxon>Betaproteobacteria</taxon>
        <taxon>Burkholderiales</taxon>
        <taxon>Burkholderiaceae</taxon>
        <taxon>Cupriavidus</taxon>
    </lineage>
</organism>
<dbReference type="InterPro" id="IPR036390">
    <property type="entry name" value="WH_DNA-bd_sf"/>
</dbReference>
<dbReference type="RefSeq" id="WP_224005501.1">
    <property type="nucleotide sequence ID" value="NZ_CAJZAF010000025.1"/>
</dbReference>
<dbReference type="PROSITE" id="PS50931">
    <property type="entry name" value="HTH_LYSR"/>
    <property type="match status" value="1"/>
</dbReference>
<name>A0ABN7Z1F3_9BURK</name>
<dbReference type="Gene3D" id="1.10.10.10">
    <property type="entry name" value="Winged helix-like DNA-binding domain superfamily/Winged helix DNA-binding domain"/>
    <property type="match status" value="1"/>
</dbReference>
<dbReference type="Pfam" id="PF00126">
    <property type="entry name" value="HTH_1"/>
    <property type="match status" value="1"/>
</dbReference>
<keyword evidence="7" id="KW-1185">Reference proteome</keyword>
<dbReference type="InterPro" id="IPR036388">
    <property type="entry name" value="WH-like_DNA-bd_sf"/>
</dbReference>
<protein>
    <submittedName>
        <fullName evidence="6">HTH-type transcriptional regulator HdfR</fullName>
    </submittedName>
</protein>
<dbReference type="EMBL" id="CAJZAF010000025">
    <property type="protein sequence ID" value="CAG9179803.1"/>
    <property type="molecule type" value="Genomic_DNA"/>
</dbReference>
<dbReference type="SUPFAM" id="SSF53850">
    <property type="entry name" value="Periplasmic binding protein-like II"/>
    <property type="match status" value="1"/>
</dbReference>
<reference evidence="6 7" key="1">
    <citation type="submission" date="2021-08" db="EMBL/GenBank/DDBJ databases">
        <authorList>
            <person name="Peeters C."/>
        </authorList>
    </citation>
    <scope>NUCLEOTIDE SEQUENCE [LARGE SCALE GENOMIC DNA]</scope>
    <source>
        <strain evidence="6 7">LMG 23994</strain>
    </source>
</reference>
<keyword evidence="4" id="KW-0804">Transcription</keyword>
<comment type="caution">
    <text evidence="6">The sequence shown here is derived from an EMBL/GenBank/DDBJ whole genome shotgun (WGS) entry which is preliminary data.</text>
</comment>
<evidence type="ECO:0000259" key="5">
    <source>
        <dbReference type="PROSITE" id="PS50931"/>
    </source>
</evidence>
<evidence type="ECO:0000256" key="4">
    <source>
        <dbReference type="ARBA" id="ARBA00023163"/>
    </source>
</evidence>
<sequence>MAQDRPKEISRAAAARLERVQAGAAGDTLPASLRRLRLRDLETLHLLGRTRSFSQTADAAAVSQPALSKWLRELEQALGVALFLRTTRRVAPTLYGETVLASIDRILADLGRLPAALSALRDGAGTPVSVGFLPGLGAVLLPQALESLRQAGSKVLIQFREGTLDQMLPAAQRRELDLIVCRLEAPAINSGLVAQALYHDDVRVVVTRRHPLSGRCGVTWKDAASYPWIAPASGTPMRSAIEAEFALAGEAMPQVAMESISLSTNVAVADRMNGLLVSSIHSATRSLGSEHLCFLPLKISGVTPVVGLLHAAQAGAAVHAVRHALLRAAAALGDDASSLD</sequence>
<dbReference type="Gene3D" id="3.40.190.290">
    <property type="match status" value="1"/>
</dbReference>
<dbReference type="InterPro" id="IPR005119">
    <property type="entry name" value="LysR_subst-bd"/>
</dbReference>
<evidence type="ECO:0000256" key="3">
    <source>
        <dbReference type="ARBA" id="ARBA00023125"/>
    </source>
</evidence>
<dbReference type="InterPro" id="IPR000847">
    <property type="entry name" value="LysR_HTH_N"/>
</dbReference>
<dbReference type="InterPro" id="IPR050950">
    <property type="entry name" value="HTH-type_LysR_regulators"/>
</dbReference>
<dbReference type="PANTHER" id="PTHR30419:SF8">
    <property type="entry name" value="NITROGEN ASSIMILATION TRANSCRIPTIONAL ACTIVATOR-RELATED"/>
    <property type="match status" value="1"/>
</dbReference>
<evidence type="ECO:0000256" key="1">
    <source>
        <dbReference type="ARBA" id="ARBA00009437"/>
    </source>
</evidence>
<dbReference type="PANTHER" id="PTHR30419">
    <property type="entry name" value="HTH-TYPE TRANSCRIPTIONAL REGULATOR YBHD"/>
    <property type="match status" value="1"/>
</dbReference>
<keyword evidence="3" id="KW-0238">DNA-binding</keyword>
<evidence type="ECO:0000313" key="7">
    <source>
        <dbReference type="Proteomes" id="UP000701702"/>
    </source>
</evidence>
<evidence type="ECO:0000313" key="6">
    <source>
        <dbReference type="EMBL" id="CAG9179803.1"/>
    </source>
</evidence>
<dbReference type="Pfam" id="PF03466">
    <property type="entry name" value="LysR_substrate"/>
    <property type="match status" value="1"/>
</dbReference>
<gene>
    <name evidence="6" type="primary">hdfR_8</name>
    <name evidence="6" type="ORF">LMG23994_04260</name>
</gene>
<dbReference type="SUPFAM" id="SSF46785">
    <property type="entry name" value="Winged helix' DNA-binding domain"/>
    <property type="match status" value="1"/>
</dbReference>
<dbReference type="PRINTS" id="PR00039">
    <property type="entry name" value="HTHLYSR"/>
</dbReference>